<dbReference type="PANTHER" id="PTHR33308:SF9">
    <property type="entry name" value="PEPTIDOGLYCAN HYDROLASE FLGJ"/>
    <property type="match status" value="1"/>
</dbReference>
<dbReference type="InterPro" id="IPR018392">
    <property type="entry name" value="LysM"/>
</dbReference>
<evidence type="ECO:0000256" key="5">
    <source>
        <dbReference type="SAM" id="SignalP"/>
    </source>
</evidence>
<dbReference type="RefSeq" id="WP_079703003.1">
    <property type="nucleotide sequence ID" value="NZ_FUYR01000002.1"/>
</dbReference>
<proteinExistence type="predicted"/>
<feature type="chain" id="PRO_5012142996" description="Peptidoglycan hydrolase" evidence="5">
    <location>
        <begin position="19"/>
        <end position="228"/>
    </location>
</feature>
<evidence type="ECO:0000256" key="4">
    <source>
        <dbReference type="ARBA" id="ARBA00032108"/>
    </source>
</evidence>
<evidence type="ECO:0000256" key="2">
    <source>
        <dbReference type="ARBA" id="ARBA00022638"/>
    </source>
</evidence>
<organism evidence="7 8">
    <name type="scientific">Daejeonella lutea</name>
    <dbReference type="NCBI Taxonomy" id="572036"/>
    <lineage>
        <taxon>Bacteria</taxon>
        <taxon>Pseudomonadati</taxon>
        <taxon>Bacteroidota</taxon>
        <taxon>Sphingobacteriia</taxon>
        <taxon>Sphingobacteriales</taxon>
        <taxon>Sphingobacteriaceae</taxon>
        <taxon>Daejeonella</taxon>
    </lineage>
</organism>
<reference evidence="8" key="1">
    <citation type="submission" date="2017-02" db="EMBL/GenBank/DDBJ databases">
        <authorList>
            <person name="Varghese N."/>
            <person name="Submissions S."/>
        </authorList>
    </citation>
    <scope>NUCLEOTIDE SEQUENCE [LARGE SCALE GENOMIC DNA]</scope>
    <source>
        <strain evidence="8">DSM 22385</strain>
    </source>
</reference>
<evidence type="ECO:0000256" key="1">
    <source>
        <dbReference type="ARBA" id="ARBA00022529"/>
    </source>
</evidence>
<keyword evidence="2" id="KW-0081">Bacteriolytic enzyme</keyword>
<dbReference type="AlphaFoldDB" id="A0A1T5DPW3"/>
<keyword evidence="1" id="KW-0929">Antimicrobial</keyword>
<evidence type="ECO:0000259" key="6">
    <source>
        <dbReference type="PROSITE" id="PS51782"/>
    </source>
</evidence>
<dbReference type="STRING" id="572036.SAMN05661099_2504"/>
<dbReference type="GO" id="GO:0031640">
    <property type="term" value="P:killing of cells of another organism"/>
    <property type="evidence" value="ECO:0007669"/>
    <property type="project" value="UniProtKB-KW"/>
</dbReference>
<dbReference type="InterPro" id="IPR002901">
    <property type="entry name" value="MGlyc_endo_b_GlcNAc-like_dom"/>
</dbReference>
<keyword evidence="3 7" id="KW-0378">Hydrolase</keyword>
<feature type="signal peptide" evidence="5">
    <location>
        <begin position="1"/>
        <end position="18"/>
    </location>
</feature>
<protein>
    <recommendedName>
        <fullName evidence="4">Peptidoglycan hydrolase</fullName>
    </recommendedName>
</protein>
<dbReference type="Pfam" id="PF01832">
    <property type="entry name" value="Glucosaminidase"/>
    <property type="match status" value="1"/>
</dbReference>
<dbReference type="SMART" id="SM00047">
    <property type="entry name" value="LYZ2"/>
    <property type="match status" value="1"/>
</dbReference>
<evidence type="ECO:0000313" key="8">
    <source>
        <dbReference type="Proteomes" id="UP000189981"/>
    </source>
</evidence>
<dbReference type="SMART" id="SM00257">
    <property type="entry name" value="LysM"/>
    <property type="match status" value="1"/>
</dbReference>
<accession>A0A1T5DPW3</accession>
<gene>
    <name evidence="7" type="ORF">SAMN05661099_2504</name>
</gene>
<dbReference type="GO" id="GO:0004040">
    <property type="term" value="F:amidase activity"/>
    <property type="evidence" value="ECO:0007669"/>
    <property type="project" value="InterPro"/>
</dbReference>
<dbReference type="PROSITE" id="PS51782">
    <property type="entry name" value="LYSM"/>
    <property type="match status" value="1"/>
</dbReference>
<dbReference type="OrthoDB" id="977752at2"/>
<dbReference type="SUPFAM" id="SSF54106">
    <property type="entry name" value="LysM domain"/>
    <property type="match status" value="1"/>
</dbReference>
<dbReference type="Gene3D" id="1.10.530.10">
    <property type="match status" value="1"/>
</dbReference>
<name>A0A1T5DPW3_9SPHI</name>
<dbReference type="PANTHER" id="PTHR33308">
    <property type="entry name" value="PEPTIDOGLYCAN HYDROLASE FLGJ"/>
    <property type="match status" value="1"/>
</dbReference>
<dbReference type="CDD" id="cd00118">
    <property type="entry name" value="LysM"/>
    <property type="match status" value="1"/>
</dbReference>
<evidence type="ECO:0000256" key="3">
    <source>
        <dbReference type="ARBA" id="ARBA00022801"/>
    </source>
</evidence>
<dbReference type="InterPro" id="IPR051056">
    <property type="entry name" value="Glycosyl_Hydrolase_73"/>
</dbReference>
<keyword evidence="8" id="KW-1185">Reference proteome</keyword>
<sequence>MKHFFTLLFITVSLSVSAQNSALDYIQKYKDIAVRHMEEQGVPASVILAISMHESANGNSKIAKYLNNHFGIKGKNSSTEIKSSYRGYDSVTDSYLDFIGAMRRNKKFEALFGKYPSYDYYNWVLGIQNGGYAASKLWGTHVLAIIKKYKLYEFDKRPTGAQELITAAPAINTPAVSKSSEPIINLYTVKKGDTLSSIAKKFSSSIKTLMSKNSLSNSKLSIGQKLLL</sequence>
<dbReference type="Pfam" id="PF01476">
    <property type="entry name" value="LysM"/>
    <property type="match status" value="1"/>
</dbReference>
<dbReference type="InterPro" id="IPR036779">
    <property type="entry name" value="LysM_dom_sf"/>
</dbReference>
<dbReference type="GO" id="GO:0042742">
    <property type="term" value="P:defense response to bacterium"/>
    <property type="evidence" value="ECO:0007669"/>
    <property type="project" value="UniProtKB-KW"/>
</dbReference>
<keyword evidence="5" id="KW-0732">Signal</keyword>
<feature type="domain" description="LysM" evidence="6">
    <location>
        <begin position="185"/>
        <end position="228"/>
    </location>
</feature>
<dbReference type="EMBL" id="FUYR01000002">
    <property type="protein sequence ID" value="SKB73661.1"/>
    <property type="molecule type" value="Genomic_DNA"/>
</dbReference>
<dbReference type="Gene3D" id="3.10.350.10">
    <property type="entry name" value="LysM domain"/>
    <property type="match status" value="1"/>
</dbReference>
<evidence type="ECO:0000313" key="7">
    <source>
        <dbReference type="EMBL" id="SKB73661.1"/>
    </source>
</evidence>
<dbReference type="Proteomes" id="UP000189981">
    <property type="component" value="Unassembled WGS sequence"/>
</dbReference>